<keyword evidence="3" id="KW-1185">Reference proteome</keyword>
<dbReference type="InterPro" id="IPR045864">
    <property type="entry name" value="aa-tRNA-synth_II/BPL/LPL"/>
</dbReference>
<dbReference type="PIRSF" id="PIRSF001549">
    <property type="entry name" value="His-tRNA_synth"/>
    <property type="match status" value="1"/>
</dbReference>
<reference evidence="2 3" key="1">
    <citation type="journal article" date="2023" name="Antonie Van Leeuwenhoek">
        <title>Mesoterricola silvestris gen. nov., sp. nov., Mesoterricola sediminis sp. nov., Geothrix oryzae sp. nov., Geothrix edaphica sp. nov., Geothrix rubra sp. nov., and Geothrix limicola sp. nov., six novel members of Acidobacteriota isolated from soils.</title>
        <authorList>
            <person name="Itoh H."/>
            <person name="Sugisawa Y."/>
            <person name="Mise K."/>
            <person name="Xu Z."/>
            <person name="Kuniyasu M."/>
            <person name="Ushijima N."/>
            <person name="Kawano K."/>
            <person name="Kobayashi E."/>
            <person name="Shiratori Y."/>
            <person name="Masuda Y."/>
            <person name="Senoo K."/>
        </authorList>
    </citation>
    <scope>NUCLEOTIDE SEQUENCE [LARGE SCALE GENOMIC DNA]</scope>
    <source>
        <strain evidence="2 3">Red804</strain>
    </source>
</reference>
<feature type="domain" description="Class II Histidinyl-tRNA synthetase (HisRS)-like catalytic core" evidence="1">
    <location>
        <begin position="8"/>
        <end position="307"/>
    </location>
</feature>
<organism evidence="2 3">
    <name type="scientific">Geothrix limicola</name>
    <dbReference type="NCBI Taxonomy" id="2927978"/>
    <lineage>
        <taxon>Bacteria</taxon>
        <taxon>Pseudomonadati</taxon>
        <taxon>Acidobacteriota</taxon>
        <taxon>Holophagae</taxon>
        <taxon>Holophagales</taxon>
        <taxon>Holophagaceae</taxon>
        <taxon>Geothrix</taxon>
    </lineage>
</organism>
<name>A0ABQ5QBR2_9BACT</name>
<dbReference type="RefSeq" id="WP_285569947.1">
    <property type="nucleotide sequence ID" value="NZ_BSDE01000001.1"/>
</dbReference>
<sequence>MAVRTPHFPDLLFGSAARLRQWENTLMGLLEAHGYRELHPSLVLREGVPDGSMRFFDGDELVALRWDFTVSLAGLLARRFPLPPPRVSYAGAVFRRPVQPWEAVERFEVGCERIQPEGEASGEADVELARLLMAIPGALGLKSAILHLGNAALVRRPLEVEGLFGDLADAVVSALSRRAPHRVREALDGHPSASRLAAHAEALLSAMDGPRTLDALKASPYAELLQGEREHMERALHALLPILPPNLELRVDLADVAGLDFYTGPTLRLWAPGAQQELAAGGRYDRLFPGLGRPWQAAGFCVRLSRLLDLAETRPDLFEQPR</sequence>
<gene>
    <name evidence="2" type="ORF">GETHLI_05350</name>
</gene>
<dbReference type="Gene3D" id="3.30.930.10">
    <property type="entry name" value="Bira Bifunctional Protein, Domain 2"/>
    <property type="match status" value="1"/>
</dbReference>
<comment type="caution">
    <text evidence="2">The sequence shown here is derived from an EMBL/GenBank/DDBJ whole genome shotgun (WGS) entry which is preliminary data.</text>
</comment>
<protein>
    <recommendedName>
        <fullName evidence="1">Class II Histidinyl-tRNA synthetase (HisRS)-like catalytic core domain-containing protein</fullName>
    </recommendedName>
</protein>
<dbReference type="EMBL" id="BSDE01000001">
    <property type="protein sequence ID" value="GLH72033.1"/>
    <property type="molecule type" value="Genomic_DNA"/>
</dbReference>
<dbReference type="InterPro" id="IPR004516">
    <property type="entry name" value="HisRS/HisZ"/>
</dbReference>
<dbReference type="PANTHER" id="PTHR43707:SF1">
    <property type="entry name" value="HISTIDINE--TRNA LIGASE, MITOCHONDRIAL-RELATED"/>
    <property type="match status" value="1"/>
</dbReference>
<dbReference type="Proteomes" id="UP001165069">
    <property type="component" value="Unassembled WGS sequence"/>
</dbReference>
<proteinExistence type="predicted"/>
<evidence type="ECO:0000313" key="2">
    <source>
        <dbReference type="EMBL" id="GLH72033.1"/>
    </source>
</evidence>
<dbReference type="Pfam" id="PF13393">
    <property type="entry name" value="tRNA-synt_His"/>
    <property type="match status" value="1"/>
</dbReference>
<evidence type="ECO:0000259" key="1">
    <source>
        <dbReference type="Pfam" id="PF13393"/>
    </source>
</evidence>
<evidence type="ECO:0000313" key="3">
    <source>
        <dbReference type="Proteomes" id="UP001165069"/>
    </source>
</evidence>
<dbReference type="PANTHER" id="PTHR43707">
    <property type="entry name" value="HISTIDYL-TRNA SYNTHETASE"/>
    <property type="match status" value="1"/>
</dbReference>
<dbReference type="SUPFAM" id="SSF55681">
    <property type="entry name" value="Class II aaRS and biotin synthetases"/>
    <property type="match status" value="1"/>
</dbReference>
<accession>A0ABQ5QBR2</accession>
<dbReference type="InterPro" id="IPR041715">
    <property type="entry name" value="HisRS-like_core"/>
</dbReference>